<keyword evidence="2" id="KW-1185">Reference proteome</keyword>
<protein>
    <submittedName>
        <fullName evidence="1">Uncharacterized protein</fullName>
    </submittedName>
</protein>
<dbReference type="Proteomes" id="UP000594051">
    <property type="component" value="Segment"/>
</dbReference>
<reference evidence="1 2" key="1">
    <citation type="submission" date="2020-07" db="EMBL/GenBank/DDBJ databases">
        <title>Taxonomic proposal: Crassvirales, a new order of highly abundant and diverse bacterial viruses.</title>
        <authorList>
            <person name="Shkoporov A.N."/>
            <person name="Stockdale S.R."/>
            <person name="Guerin E."/>
            <person name="Ross R.P."/>
            <person name="Hill C."/>
        </authorList>
    </citation>
    <scope>NUCLEOTIDE SEQUENCE [LARGE SCALE GENOMIC DNA]</scope>
</reference>
<dbReference type="GeneID" id="65128870"/>
<evidence type="ECO:0000313" key="2">
    <source>
        <dbReference type="Proteomes" id="UP000594051"/>
    </source>
</evidence>
<sequence>MKRLVFLIPLFIFGLAIGNKAIDNLYPKTQVNNIAQVSDNVLPFTIKPCNGKINIDFDLETNNFKTDIEVTGQEMPKVDVNVKPAKKSIIKRQVIKQVKEKEIVVLKLDNRILYSSKPNLVTIDSTSLVLPNIEII</sequence>
<evidence type="ECO:0000313" key="1">
    <source>
        <dbReference type="EMBL" id="QOR58399.1"/>
    </source>
</evidence>
<dbReference type="KEGG" id="vg:65128870"/>
<dbReference type="EMBL" id="MT774379">
    <property type="protein sequence ID" value="QOR58399.1"/>
    <property type="molecule type" value="Genomic_DNA"/>
</dbReference>
<name>A0A7M1RXN2_9CAUD</name>
<proteinExistence type="predicted"/>
<accession>A0A7M1RXN2</accession>
<dbReference type="RefSeq" id="YP_010110557.1">
    <property type="nucleotide sequence ID" value="NC_055872.1"/>
</dbReference>
<organism evidence="1 2">
    <name type="scientific">uncultured phage cr118_1</name>
    <dbReference type="NCBI Taxonomy" id="2772063"/>
    <lineage>
        <taxon>Viruses</taxon>
        <taxon>Duplodnaviria</taxon>
        <taxon>Heunggongvirae</taxon>
        <taxon>Uroviricota</taxon>
        <taxon>Caudoviricetes</taxon>
        <taxon>Crassvirales</taxon>
        <taxon>Suoliviridae</taxon>
        <taxon>Uncouvirinae</taxon>
        <taxon>Besingivirus</taxon>
        <taxon>Besingivirus coli</taxon>
    </lineage>
</organism>